<dbReference type="AlphaFoldDB" id="A0A317X6E0"/>
<dbReference type="STRING" id="1450535.A0A317X6E0"/>
<name>A0A317X6E0_9EURO</name>
<evidence type="ECO:0000313" key="2">
    <source>
        <dbReference type="EMBL" id="PWY93127.1"/>
    </source>
</evidence>
<dbReference type="GeneID" id="37118932"/>
<gene>
    <name evidence="2" type="ORF">BO94DRAFT_615992</name>
</gene>
<keyword evidence="3" id="KW-1185">Reference proteome</keyword>
<accession>A0A317X6E0</accession>
<comment type="caution">
    <text evidence="2">The sequence shown here is derived from an EMBL/GenBank/DDBJ whole genome shotgun (WGS) entry which is preliminary data.</text>
</comment>
<reference evidence="2 3" key="1">
    <citation type="submission" date="2016-12" db="EMBL/GenBank/DDBJ databases">
        <title>The genomes of Aspergillus section Nigri reveals drivers in fungal speciation.</title>
        <authorList>
            <consortium name="DOE Joint Genome Institute"/>
            <person name="Vesth T.C."/>
            <person name="Nybo J."/>
            <person name="Theobald S."/>
            <person name="Brandl J."/>
            <person name="Frisvad J.C."/>
            <person name="Nielsen K.F."/>
            <person name="Lyhne E.K."/>
            <person name="Kogle M.E."/>
            <person name="Kuo A."/>
            <person name="Riley R."/>
            <person name="Clum A."/>
            <person name="Nolan M."/>
            <person name="Lipzen A."/>
            <person name="Salamov A."/>
            <person name="Henrissat B."/>
            <person name="Wiebenga A."/>
            <person name="De Vries R.P."/>
            <person name="Grigoriev I.V."/>
            <person name="Mortensen U.H."/>
            <person name="Andersen M.R."/>
            <person name="Baker S.E."/>
        </authorList>
    </citation>
    <scope>NUCLEOTIDE SEQUENCE [LARGE SCALE GENOMIC DNA]</scope>
    <source>
        <strain evidence="2 3">CBS 115572</strain>
    </source>
</reference>
<feature type="compositionally biased region" description="Polar residues" evidence="1">
    <location>
        <begin position="1"/>
        <end position="17"/>
    </location>
</feature>
<proteinExistence type="predicted"/>
<organism evidence="2 3">
    <name type="scientific">Aspergillus sclerotioniger CBS 115572</name>
    <dbReference type="NCBI Taxonomy" id="1450535"/>
    <lineage>
        <taxon>Eukaryota</taxon>
        <taxon>Fungi</taxon>
        <taxon>Dikarya</taxon>
        <taxon>Ascomycota</taxon>
        <taxon>Pezizomycotina</taxon>
        <taxon>Eurotiomycetes</taxon>
        <taxon>Eurotiomycetidae</taxon>
        <taxon>Eurotiales</taxon>
        <taxon>Aspergillaceae</taxon>
        <taxon>Aspergillus</taxon>
        <taxon>Aspergillus subgen. Circumdati</taxon>
    </lineage>
</organism>
<dbReference type="PANTHER" id="PTHR35587:SF6">
    <property type="entry name" value="BZIP DOMAIN-CONTAINING PROTEIN"/>
    <property type="match status" value="1"/>
</dbReference>
<sequence length="131" mass="14463">MAQSSTHHQPQSAPVVTQAQQQHQPQPFPSARRPSRRNKQYPLGGYAPPDTSTALQPVRRGLSPLPSDEEEEVLDRGGRTRGKLASQPAAQDMDQMPEQEETGLKLKLELNLDVEVELKAKIHGDITLALL</sequence>
<feature type="region of interest" description="Disordered" evidence="1">
    <location>
        <begin position="1"/>
        <end position="101"/>
    </location>
</feature>
<dbReference type="Proteomes" id="UP000246702">
    <property type="component" value="Unassembled WGS sequence"/>
</dbReference>
<evidence type="ECO:0000256" key="1">
    <source>
        <dbReference type="SAM" id="MobiDB-lite"/>
    </source>
</evidence>
<evidence type="ECO:0000313" key="3">
    <source>
        <dbReference type="Proteomes" id="UP000246702"/>
    </source>
</evidence>
<dbReference type="OrthoDB" id="2873061at2759"/>
<protein>
    <submittedName>
        <fullName evidence="2">Uncharacterized protein</fullName>
    </submittedName>
</protein>
<dbReference type="RefSeq" id="XP_025469888.1">
    <property type="nucleotide sequence ID" value="XM_025616789.1"/>
</dbReference>
<dbReference type="PANTHER" id="PTHR35587">
    <property type="entry name" value="EXPRESSED PROTEIN"/>
    <property type="match status" value="1"/>
</dbReference>
<dbReference type="EMBL" id="MSFK01000007">
    <property type="protein sequence ID" value="PWY93127.1"/>
    <property type="molecule type" value="Genomic_DNA"/>
</dbReference>